<reference evidence="1 2" key="1">
    <citation type="submission" date="2006-04" db="EMBL/GenBank/DDBJ databases">
        <authorList>
            <person name="Nierman W.C."/>
        </authorList>
    </citation>
    <scope>NUCLEOTIDE SEQUENCE [LARGE SCALE GENOMIC DNA]</scope>
    <source>
        <strain evidence="1 2">DW4/3-1</strain>
    </source>
</reference>
<organism evidence="1 2">
    <name type="scientific">Stigmatella aurantiaca (strain DW4/3-1)</name>
    <dbReference type="NCBI Taxonomy" id="378806"/>
    <lineage>
        <taxon>Bacteria</taxon>
        <taxon>Pseudomonadati</taxon>
        <taxon>Myxococcota</taxon>
        <taxon>Myxococcia</taxon>
        <taxon>Myxococcales</taxon>
        <taxon>Cystobacterineae</taxon>
        <taxon>Archangiaceae</taxon>
        <taxon>Stigmatella</taxon>
    </lineage>
</organism>
<dbReference type="EMBL" id="AAMD01000019">
    <property type="protein sequence ID" value="EAU68272.1"/>
    <property type="molecule type" value="Genomic_DNA"/>
</dbReference>
<proteinExistence type="predicted"/>
<keyword evidence="1" id="KW-0456">Lyase</keyword>
<evidence type="ECO:0000313" key="1">
    <source>
        <dbReference type="EMBL" id="EAU68272.1"/>
    </source>
</evidence>
<protein>
    <submittedName>
        <fullName evidence="1">Aconitase</fullName>
        <ecNumber evidence="1">4.2.1.3</ecNumber>
    </submittedName>
</protein>
<name>Q098V5_STIAD</name>
<dbReference type="EC" id="4.2.1.3" evidence="1"/>
<dbReference type="AlphaFoldDB" id="Q098V5"/>
<dbReference type="Proteomes" id="UP000032702">
    <property type="component" value="Unassembled WGS sequence"/>
</dbReference>
<dbReference type="GO" id="GO:0003994">
    <property type="term" value="F:aconitate hydratase activity"/>
    <property type="evidence" value="ECO:0007669"/>
    <property type="project" value="UniProtKB-EC"/>
</dbReference>
<gene>
    <name evidence="1" type="ORF">STIAU_5854</name>
</gene>
<comment type="caution">
    <text evidence="1">The sequence shown here is derived from an EMBL/GenBank/DDBJ whole genome shotgun (WGS) entry which is preliminary data.</text>
</comment>
<sequence length="37" mass="3980">MVHGDGTQETLQLEHSDSAPQLEWFRVGSALNGVQAA</sequence>
<accession>Q098V5</accession>
<evidence type="ECO:0000313" key="2">
    <source>
        <dbReference type="Proteomes" id="UP000032702"/>
    </source>
</evidence>